<dbReference type="InterPro" id="IPR050640">
    <property type="entry name" value="Bact_2-comp_sensor_kinase"/>
</dbReference>
<keyword evidence="2" id="KW-1003">Cell membrane</keyword>
<evidence type="ECO:0000256" key="5">
    <source>
        <dbReference type="ARBA" id="ARBA00022777"/>
    </source>
</evidence>
<dbReference type="SUPFAM" id="SSF158472">
    <property type="entry name" value="HAMP domain-like"/>
    <property type="match status" value="1"/>
</dbReference>
<gene>
    <name evidence="9" type="ORF">ACFPXP_04095</name>
</gene>
<dbReference type="EC" id="2.7.13.3" evidence="9"/>
<dbReference type="InterPro" id="IPR010559">
    <property type="entry name" value="Sig_transdc_His_kin_internal"/>
</dbReference>
<evidence type="ECO:0000256" key="1">
    <source>
        <dbReference type="ARBA" id="ARBA00004651"/>
    </source>
</evidence>
<comment type="subcellular location">
    <subcellularLocation>
        <location evidence="1">Cell membrane</location>
        <topology evidence="1">Multi-pass membrane protein</topology>
    </subcellularLocation>
</comment>
<accession>A0ABW1IKM4</accession>
<dbReference type="EMBL" id="JBHSQV010000028">
    <property type="protein sequence ID" value="MFC5985619.1"/>
    <property type="molecule type" value="Genomic_DNA"/>
</dbReference>
<dbReference type="Gene3D" id="6.10.340.10">
    <property type="match status" value="1"/>
</dbReference>
<feature type="transmembrane region" description="Helical" evidence="7">
    <location>
        <begin position="264"/>
        <end position="286"/>
    </location>
</feature>
<organism evidence="9 10">
    <name type="scientific">Marinicrinis lubricantis</name>
    <dbReference type="NCBI Taxonomy" id="2086470"/>
    <lineage>
        <taxon>Bacteria</taxon>
        <taxon>Bacillati</taxon>
        <taxon>Bacillota</taxon>
        <taxon>Bacilli</taxon>
        <taxon>Bacillales</taxon>
        <taxon>Paenibacillaceae</taxon>
    </lineage>
</organism>
<dbReference type="RefSeq" id="WP_379892636.1">
    <property type="nucleotide sequence ID" value="NZ_CBCSCT010000018.1"/>
</dbReference>
<evidence type="ECO:0000256" key="3">
    <source>
        <dbReference type="ARBA" id="ARBA00022553"/>
    </source>
</evidence>
<dbReference type="PANTHER" id="PTHR34220:SF7">
    <property type="entry name" value="SENSOR HISTIDINE KINASE YPDA"/>
    <property type="match status" value="1"/>
</dbReference>
<dbReference type="CDD" id="cd06225">
    <property type="entry name" value="HAMP"/>
    <property type="match status" value="1"/>
</dbReference>
<keyword evidence="6 7" id="KW-0472">Membrane</keyword>
<keyword evidence="7" id="KW-0812">Transmembrane</keyword>
<proteinExistence type="predicted"/>
<evidence type="ECO:0000259" key="8">
    <source>
        <dbReference type="PROSITE" id="PS50885"/>
    </source>
</evidence>
<keyword evidence="3" id="KW-0597">Phosphoprotein</keyword>
<dbReference type="Gene3D" id="3.30.565.10">
    <property type="entry name" value="Histidine kinase-like ATPase, C-terminal domain"/>
    <property type="match status" value="1"/>
</dbReference>
<dbReference type="InterPro" id="IPR003594">
    <property type="entry name" value="HATPase_dom"/>
</dbReference>
<keyword evidence="5 9" id="KW-0418">Kinase</keyword>
<evidence type="ECO:0000313" key="10">
    <source>
        <dbReference type="Proteomes" id="UP001596250"/>
    </source>
</evidence>
<dbReference type="InterPro" id="IPR036890">
    <property type="entry name" value="HATPase_C_sf"/>
</dbReference>
<dbReference type="Proteomes" id="UP001596250">
    <property type="component" value="Unassembled WGS sequence"/>
</dbReference>
<dbReference type="InterPro" id="IPR003660">
    <property type="entry name" value="HAMP_dom"/>
</dbReference>
<dbReference type="Pfam" id="PF00672">
    <property type="entry name" value="HAMP"/>
    <property type="match status" value="1"/>
</dbReference>
<sequence length="565" mass="64787">MLRPHSIVKKMIARMSLIVVILLATLISSNLYSLEVVRKNVVSSSENAMAIYISEIQNRLHSSSKDLLEVFDANIDTLVSYAAMDENKRVLESIRLQNVLSAKLSNNESIDTLFIHSLDNQVFVSTLSNRKYRNEGIYITDYLKQYDFAKQTVKGSEKWTPVQINGTSYVMQAIDYSNVIFGVLIKTDTLLTELGKNSNDENLYILTDHFGHTLSTTNPIGLRLMNEETSSLPKYVYVSQTIPEFGQITNAVVSQNVFLGLETIQWIIVALSLAAVLVIPVIYRFFSKDIIHPILELVKGTKEIEKGNWEHRIDQQSSSVEFNKLFHAFSSMAREIKSLKIKTYEEKIERSIAELKYLQMQIRPHFFLNAITTVSSLTYHGKNEEIRLLIDRLSVHLRYMFHGGLVKVPVSQEIKHVENYIRMQEIRYPDQVFYVTDIDPELSDLPLPKYMIQTFVENSFKHALAHREMLTIFIKVDQMMLNNRKWLRITIEDNGEGFPPEVIELVQNSEMMTNEMGDKVGIGNIQRTLKLLYKEDGLLKLSNCQPSGARVVVVLPLEETDFQSA</sequence>
<keyword evidence="4 9" id="KW-0808">Transferase</keyword>
<evidence type="ECO:0000256" key="7">
    <source>
        <dbReference type="SAM" id="Phobius"/>
    </source>
</evidence>
<comment type="caution">
    <text evidence="9">The sequence shown here is derived from an EMBL/GenBank/DDBJ whole genome shotgun (WGS) entry which is preliminary data.</text>
</comment>
<feature type="domain" description="HAMP" evidence="8">
    <location>
        <begin position="288"/>
        <end position="341"/>
    </location>
</feature>
<dbReference type="PANTHER" id="PTHR34220">
    <property type="entry name" value="SENSOR HISTIDINE KINASE YPDA"/>
    <property type="match status" value="1"/>
</dbReference>
<evidence type="ECO:0000313" key="9">
    <source>
        <dbReference type="EMBL" id="MFC5985619.1"/>
    </source>
</evidence>
<reference evidence="10" key="1">
    <citation type="journal article" date="2019" name="Int. J. Syst. Evol. Microbiol.">
        <title>The Global Catalogue of Microorganisms (GCM) 10K type strain sequencing project: providing services to taxonomists for standard genome sequencing and annotation.</title>
        <authorList>
            <consortium name="The Broad Institute Genomics Platform"/>
            <consortium name="The Broad Institute Genome Sequencing Center for Infectious Disease"/>
            <person name="Wu L."/>
            <person name="Ma J."/>
        </authorList>
    </citation>
    <scope>NUCLEOTIDE SEQUENCE [LARGE SCALE GENOMIC DNA]</scope>
    <source>
        <strain evidence="10">CCM 8749</strain>
    </source>
</reference>
<dbReference type="GO" id="GO:0004673">
    <property type="term" value="F:protein histidine kinase activity"/>
    <property type="evidence" value="ECO:0007669"/>
    <property type="project" value="UniProtKB-EC"/>
</dbReference>
<evidence type="ECO:0000256" key="6">
    <source>
        <dbReference type="ARBA" id="ARBA00023136"/>
    </source>
</evidence>
<keyword evidence="10" id="KW-1185">Reference proteome</keyword>
<dbReference type="Pfam" id="PF06580">
    <property type="entry name" value="His_kinase"/>
    <property type="match status" value="1"/>
</dbReference>
<name>A0ABW1IKM4_9BACL</name>
<evidence type="ECO:0000256" key="4">
    <source>
        <dbReference type="ARBA" id="ARBA00022679"/>
    </source>
</evidence>
<dbReference type="PROSITE" id="PS50885">
    <property type="entry name" value="HAMP"/>
    <property type="match status" value="1"/>
</dbReference>
<keyword evidence="7" id="KW-1133">Transmembrane helix</keyword>
<dbReference type="SUPFAM" id="SSF55874">
    <property type="entry name" value="ATPase domain of HSP90 chaperone/DNA topoisomerase II/histidine kinase"/>
    <property type="match status" value="1"/>
</dbReference>
<evidence type="ECO:0000256" key="2">
    <source>
        <dbReference type="ARBA" id="ARBA00022475"/>
    </source>
</evidence>
<dbReference type="Pfam" id="PF02518">
    <property type="entry name" value="HATPase_c"/>
    <property type="match status" value="1"/>
</dbReference>
<protein>
    <submittedName>
        <fullName evidence="9">Sensor histidine kinase</fullName>
        <ecNumber evidence="9">2.7.13.3</ecNumber>
    </submittedName>
</protein>